<dbReference type="Proteomes" id="UP000179283">
    <property type="component" value="Unassembled WGS sequence"/>
</dbReference>
<keyword evidence="6 8" id="KW-1133">Transmembrane helix</keyword>
<comment type="subcellular location">
    <subcellularLocation>
        <location evidence="1">Cell inner membrane</location>
        <topology evidence="1">Multi-pass membrane protein</topology>
    </subcellularLocation>
</comment>
<proteinExistence type="inferred from homology"/>
<evidence type="ECO:0000256" key="2">
    <source>
        <dbReference type="ARBA" id="ARBA00005745"/>
    </source>
</evidence>
<sequence>MALFKYKAINKDGNAYDGTLDAPDRFAVYKKIKEDGSKIIYVNEVRSRIVTALTKLNTSMSKVKAHEKIIFARNLAAMIEAGLSVTRALAVMEKQTKNKKLKMVLDELNDDISKGLSLSDSMRKKPDTFSTLFVSMVKAGEESGNLAGSLKVVSLQMEKAYTLTKKVRGALMYPAVIVCIMVAIGILMLIYMVPTLTTTFKGLNIELPFVTRIIIGMSDFLRAHYLLTIVGMLAIISGFVALGRSKPGKVFFDHVAIHFPLIGTIVKEINAARTARTLSSLLTSGVDVVLALGVTEEVMQNSLYREVLKKAQASIQKGDPISEIFIQNEKLYPIFVGEMMSVGEETGKMADMLLGVATFYEDEVDQKTKDMSTLIEPFLMVIMGIAVGFFAIAMLAPTYSLVDAI</sequence>
<feature type="domain" description="Type II secretion system protein GspF" evidence="9">
    <location>
        <begin position="275"/>
        <end position="397"/>
    </location>
</feature>
<dbReference type="FunFam" id="1.20.81.30:FF:000001">
    <property type="entry name" value="Type II secretion system protein F"/>
    <property type="match status" value="1"/>
</dbReference>
<dbReference type="PANTHER" id="PTHR30012">
    <property type="entry name" value="GENERAL SECRETION PATHWAY PROTEIN"/>
    <property type="match status" value="1"/>
</dbReference>
<feature type="transmembrane region" description="Helical" evidence="8">
    <location>
        <begin position="223"/>
        <end position="242"/>
    </location>
</feature>
<evidence type="ECO:0000256" key="1">
    <source>
        <dbReference type="ARBA" id="ARBA00004429"/>
    </source>
</evidence>
<dbReference type="EMBL" id="MHWD01000012">
    <property type="protein sequence ID" value="OHB04229.1"/>
    <property type="molecule type" value="Genomic_DNA"/>
</dbReference>
<evidence type="ECO:0000256" key="4">
    <source>
        <dbReference type="ARBA" id="ARBA00022519"/>
    </source>
</evidence>
<evidence type="ECO:0000256" key="6">
    <source>
        <dbReference type="ARBA" id="ARBA00022989"/>
    </source>
</evidence>
<feature type="transmembrane region" description="Helical" evidence="8">
    <location>
        <begin position="171"/>
        <end position="193"/>
    </location>
</feature>
<protein>
    <recommendedName>
        <fullName evidence="9">Type II secretion system protein GspF domain-containing protein</fullName>
    </recommendedName>
</protein>
<evidence type="ECO:0000259" key="9">
    <source>
        <dbReference type="Pfam" id="PF00482"/>
    </source>
</evidence>
<evidence type="ECO:0000313" key="11">
    <source>
        <dbReference type="Proteomes" id="UP000179283"/>
    </source>
</evidence>
<dbReference type="InterPro" id="IPR042094">
    <property type="entry name" value="T2SS_GspF_sf"/>
</dbReference>
<feature type="domain" description="Type II secretion system protein GspF" evidence="9">
    <location>
        <begin position="71"/>
        <end position="194"/>
    </location>
</feature>
<keyword evidence="4" id="KW-0997">Cell inner membrane</keyword>
<keyword evidence="3" id="KW-1003">Cell membrane</keyword>
<accession>A0A1G2U438</accession>
<evidence type="ECO:0000256" key="3">
    <source>
        <dbReference type="ARBA" id="ARBA00022475"/>
    </source>
</evidence>
<dbReference type="PANTHER" id="PTHR30012:SF0">
    <property type="entry name" value="TYPE II SECRETION SYSTEM PROTEIN F-RELATED"/>
    <property type="match status" value="1"/>
</dbReference>
<evidence type="ECO:0000256" key="8">
    <source>
        <dbReference type="SAM" id="Phobius"/>
    </source>
</evidence>
<comment type="similarity">
    <text evidence="2">Belongs to the GSP F family.</text>
</comment>
<dbReference type="InterPro" id="IPR018076">
    <property type="entry name" value="T2SS_GspF_dom"/>
</dbReference>
<organism evidence="10 11">
    <name type="scientific">Candidatus Zambryskibacteria bacterium RIFCSPLOWO2_01_FULL_43_17</name>
    <dbReference type="NCBI Taxonomy" id="1802760"/>
    <lineage>
        <taxon>Bacteria</taxon>
        <taxon>Candidatus Zambryskiibacteriota</taxon>
    </lineage>
</organism>
<dbReference type="InterPro" id="IPR003004">
    <property type="entry name" value="GspF/PilC"/>
</dbReference>
<evidence type="ECO:0000256" key="5">
    <source>
        <dbReference type="ARBA" id="ARBA00022692"/>
    </source>
</evidence>
<dbReference type="PRINTS" id="PR00812">
    <property type="entry name" value="BCTERIALGSPF"/>
</dbReference>
<dbReference type="Pfam" id="PF00482">
    <property type="entry name" value="T2SSF"/>
    <property type="match status" value="2"/>
</dbReference>
<evidence type="ECO:0000313" key="10">
    <source>
        <dbReference type="EMBL" id="OHB04229.1"/>
    </source>
</evidence>
<reference evidence="10 11" key="1">
    <citation type="journal article" date="2016" name="Nat. Commun.">
        <title>Thousands of microbial genomes shed light on interconnected biogeochemical processes in an aquifer system.</title>
        <authorList>
            <person name="Anantharaman K."/>
            <person name="Brown C.T."/>
            <person name="Hug L.A."/>
            <person name="Sharon I."/>
            <person name="Castelle C.J."/>
            <person name="Probst A.J."/>
            <person name="Thomas B.C."/>
            <person name="Singh A."/>
            <person name="Wilkins M.J."/>
            <person name="Karaoz U."/>
            <person name="Brodie E.L."/>
            <person name="Williams K.H."/>
            <person name="Hubbard S.S."/>
            <person name="Banfield J.F."/>
        </authorList>
    </citation>
    <scope>NUCLEOTIDE SEQUENCE [LARGE SCALE GENOMIC DNA]</scope>
</reference>
<dbReference type="AlphaFoldDB" id="A0A1G2U438"/>
<keyword evidence="5 8" id="KW-0812">Transmembrane</keyword>
<dbReference type="GO" id="GO:0005886">
    <property type="term" value="C:plasma membrane"/>
    <property type="evidence" value="ECO:0007669"/>
    <property type="project" value="UniProtKB-SubCell"/>
</dbReference>
<comment type="caution">
    <text evidence="10">The sequence shown here is derived from an EMBL/GenBank/DDBJ whole genome shotgun (WGS) entry which is preliminary data.</text>
</comment>
<dbReference type="Gene3D" id="1.20.81.30">
    <property type="entry name" value="Type II secretion system (T2SS), domain F"/>
    <property type="match status" value="2"/>
</dbReference>
<evidence type="ECO:0000256" key="7">
    <source>
        <dbReference type="ARBA" id="ARBA00023136"/>
    </source>
</evidence>
<gene>
    <name evidence="10" type="ORF">A2920_00770</name>
</gene>
<feature type="transmembrane region" description="Helical" evidence="8">
    <location>
        <begin position="378"/>
        <end position="402"/>
    </location>
</feature>
<keyword evidence="7 8" id="KW-0472">Membrane</keyword>
<name>A0A1G2U438_9BACT</name>